<evidence type="ECO:0000256" key="1">
    <source>
        <dbReference type="ARBA" id="ARBA00009437"/>
    </source>
</evidence>
<organism evidence="7 8">
    <name type="scientific">Micromonospora solifontis</name>
    <dbReference type="NCBI Taxonomy" id="2487138"/>
    <lineage>
        <taxon>Bacteria</taxon>
        <taxon>Bacillati</taxon>
        <taxon>Actinomycetota</taxon>
        <taxon>Actinomycetes</taxon>
        <taxon>Micromonosporales</taxon>
        <taxon>Micromonosporaceae</taxon>
        <taxon>Micromonospora</taxon>
    </lineage>
</organism>
<dbReference type="CDD" id="cd05466">
    <property type="entry name" value="PBP2_LTTR_substrate"/>
    <property type="match status" value="1"/>
</dbReference>
<dbReference type="Pfam" id="PF03466">
    <property type="entry name" value="LysR_substrate"/>
    <property type="match status" value="1"/>
</dbReference>
<dbReference type="Gene3D" id="3.40.190.290">
    <property type="match status" value="1"/>
</dbReference>
<name>A0ABX9WK83_9ACTN</name>
<gene>
    <name evidence="7" type="ORF">EFE23_09070</name>
</gene>
<keyword evidence="4" id="KW-0804">Transcription</keyword>
<proteinExistence type="inferred from homology"/>
<feature type="domain" description="HTH lysR-type" evidence="6">
    <location>
        <begin position="1"/>
        <end position="58"/>
    </location>
</feature>
<dbReference type="SUPFAM" id="SSF46785">
    <property type="entry name" value="Winged helix' DNA-binding domain"/>
    <property type="match status" value="1"/>
</dbReference>
<evidence type="ECO:0000256" key="5">
    <source>
        <dbReference type="SAM" id="MobiDB-lite"/>
    </source>
</evidence>
<keyword evidence="3" id="KW-0238">DNA-binding</keyword>
<comment type="caution">
    <text evidence="7">The sequence shown here is derived from an EMBL/GenBank/DDBJ whole genome shotgun (WGS) entry which is preliminary data.</text>
</comment>
<dbReference type="InterPro" id="IPR050950">
    <property type="entry name" value="HTH-type_LysR_regulators"/>
</dbReference>
<dbReference type="EMBL" id="RJLN01000018">
    <property type="protein sequence ID" value="RNL99715.1"/>
    <property type="molecule type" value="Genomic_DNA"/>
</dbReference>
<dbReference type="InterPro" id="IPR036390">
    <property type="entry name" value="WH_DNA-bd_sf"/>
</dbReference>
<comment type="similarity">
    <text evidence="1">Belongs to the LysR transcriptional regulatory family.</text>
</comment>
<dbReference type="RefSeq" id="WP_123240461.1">
    <property type="nucleotide sequence ID" value="NZ_JAAHBY010000018.1"/>
</dbReference>
<feature type="region of interest" description="Disordered" evidence="5">
    <location>
        <begin position="286"/>
        <end position="324"/>
    </location>
</feature>
<evidence type="ECO:0000259" key="6">
    <source>
        <dbReference type="PROSITE" id="PS50931"/>
    </source>
</evidence>
<accession>A0ABX9WK83</accession>
<dbReference type="Pfam" id="PF00126">
    <property type="entry name" value="HTH_1"/>
    <property type="match status" value="1"/>
</dbReference>
<dbReference type="InterPro" id="IPR036388">
    <property type="entry name" value="WH-like_DNA-bd_sf"/>
</dbReference>
<protein>
    <submittedName>
        <fullName evidence="7">LysR family transcriptional regulator</fullName>
    </submittedName>
</protein>
<evidence type="ECO:0000256" key="3">
    <source>
        <dbReference type="ARBA" id="ARBA00023125"/>
    </source>
</evidence>
<evidence type="ECO:0000256" key="2">
    <source>
        <dbReference type="ARBA" id="ARBA00023015"/>
    </source>
</evidence>
<dbReference type="InterPro" id="IPR005119">
    <property type="entry name" value="LysR_subst-bd"/>
</dbReference>
<dbReference type="Gene3D" id="1.10.10.10">
    <property type="entry name" value="Winged helix-like DNA-binding domain superfamily/Winged helix DNA-binding domain"/>
    <property type="match status" value="1"/>
</dbReference>
<keyword evidence="8" id="KW-1185">Reference proteome</keyword>
<evidence type="ECO:0000313" key="7">
    <source>
        <dbReference type="EMBL" id="RNL99715.1"/>
    </source>
</evidence>
<dbReference type="Proteomes" id="UP000280698">
    <property type="component" value="Unassembled WGS sequence"/>
</dbReference>
<keyword evidence="2" id="KW-0805">Transcription regulation</keyword>
<dbReference type="InterPro" id="IPR000847">
    <property type="entry name" value="LysR_HTH_N"/>
</dbReference>
<dbReference type="PANTHER" id="PTHR30419">
    <property type="entry name" value="HTH-TYPE TRANSCRIPTIONAL REGULATOR YBHD"/>
    <property type="match status" value="1"/>
</dbReference>
<sequence length="324" mass="34154">MELRHLQYFTAVVRCGGFTRAAEQLRIAQPAVSAQIRQLERELGVTLLARTTRRVALTPAGEAFLSRAERILAEVAAARDEAAELAGALRGRVALGATPVLGPLALPETLSRFHQRHPGISVTLRSGLVAALLAELDQGRLDLVVGPLHTDLPARYRTQPLSEEELLLATPPGHRLAPRAAVSLAALRDEPFVCLPAGSGLRTLLDQACAAAGFTPRVQFETHSPASIRELVSCGLGVALLARSATRVAGPPIATVTTRQPLRHPPIGLIHLGDRRLTQAAEALRRQLAATSPGAPPSDAAGTDAPPSRRAEVPADGRGAAAPR</sequence>
<evidence type="ECO:0000313" key="8">
    <source>
        <dbReference type="Proteomes" id="UP000280698"/>
    </source>
</evidence>
<dbReference type="SUPFAM" id="SSF53850">
    <property type="entry name" value="Periplasmic binding protein-like II"/>
    <property type="match status" value="1"/>
</dbReference>
<dbReference type="PROSITE" id="PS50931">
    <property type="entry name" value="HTH_LYSR"/>
    <property type="match status" value="1"/>
</dbReference>
<reference evidence="7 8" key="1">
    <citation type="submission" date="2018-11" db="EMBL/GenBank/DDBJ databases">
        <title>Micromonospora sp. PPF5-17, a new actinomycetes isolated from a hot spring soil.</title>
        <authorList>
            <person name="Thawai C."/>
        </authorList>
    </citation>
    <scope>NUCLEOTIDE SEQUENCE [LARGE SCALE GENOMIC DNA]</scope>
    <source>
        <strain evidence="7 8">PPF5-17</strain>
    </source>
</reference>
<evidence type="ECO:0000256" key="4">
    <source>
        <dbReference type="ARBA" id="ARBA00023163"/>
    </source>
</evidence>
<dbReference type="PRINTS" id="PR00039">
    <property type="entry name" value="HTHLYSR"/>
</dbReference>